<dbReference type="Pfam" id="PF05129">
    <property type="entry name" value="Zn_ribbon_Elf1"/>
    <property type="match status" value="1"/>
</dbReference>
<dbReference type="PANTHER" id="PTHR20934:SF0">
    <property type="entry name" value="TRANSCRIPTION ELONGATION FACTOR 1 HOMOLOG"/>
    <property type="match status" value="1"/>
</dbReference>
<evidence type="ECO:0000313" key="6">
    <source>
        <dbReference type="Proteomes" id="UP000769157"/>
    </source>
</evidence>
<comment type="caution">
    <text evidence="5">The sequence shown here is derived from an EMBL/GenBank/DDBJ whole genome shotgun (WGS) entry which is preliminary data.</text>
</comment>
<dbReference type="GeneID" id="70235258"/>
<accession>A0A9P8P7M9</accession>
<keyword evidence="6" id="KW-1185">Reference proteome</keyword>
<evidence type="ECO:0000256" key="4">
    <source>
        <dbReference type="ARBA" id="ARBA00023242"/>
    </source>
</evidence>
<evidence type="ECO:0000313" key="5">
    <source>
        <dbReference type="EMBL" id="KAH3666842.1"/>
    </source>
</evidence>
<dbReference type="SUPFAM" id="SSF57783">
    <property type="entry name" value="Zinc beta-ribbon"/>
    <property type="match status" value="1"/>
</dbReference>
<comment type="similarity">
    <text evidence="2">Belongs to the ELOF1 family.</text>
</comment>
<dbReference type="RefSeq" id="XP_046061798.1">
    <property type="nucleotide sequence ID" value="XM_046204254.1"/>
</dbReference>
<evidence type="ECO:0000256" key="2">
    <source>
        <dbReference type="ARBA" id="ARBA00009730"/>
    </source>
</evidence>
<reference evidence="5" key="2">
    <citation type="submission" date="2021-01" db="EMBL/GenBank/DDBJ databases">
        <authorList>
            <person name="Schikora-Tamarit M.A."/>
        </authorList>
    </citation>
    <scope>NUCLEOTIDE SEQUENCE</scope>
    <source>
        <strain evidence="5">CBS6075</strain>
    </source>
</reference>
<gene>
    <name evidence="5" type="ORF">OGAPHI_003291</name>
</gene>
<evidence type="ECO:0008006" key="7">
    <source>
        <dbReference type="Google" id="ProtNLM"/>
    </source>
</evidence>
<proteinExistence type="inferred from homology"/>
<dbReference type="AlphaFoldDB" id="A0A9P8P7M9"/>
<dbReference type="GO" id="GO:0006368">
    <property type="term" value="P:transcription elongation by RNA polymerase II"/>
    <property type="evidence" value="ECO:0007669"/>
    <property type="project" value="TreeGrafter"/>
</dbReference>
<keyword evidence="3" id="KW-0862">Zinc</keyword>
<organism evidence="5 6">
    <name type="scientific">Ogataea philodendri</name>
    <dbReference type="NCBI Taxonomy" id="1378263"/>
    <lineage>
        <taxon>Eukaryota</taxon>
        <taxon>Fungi</taxon>
        <taxon>Dikarya</taxon>
        <taxon>Ascomycota</taxon>
        <taxon>Saccharomycotina</taxon>
        <taxon>Pichiomycetes</taxon>
        <taxon>Pichiales</taxon>
        <taxon>Pichiaceae</taxon>
        <taxon>Ogataea</taxon>
    </lineage>
</organism>
<name>A0A9P8P7M9_9ASCO</name>
<keyword evidence="4" id="KW-0539">Nucleus</keyword>
<dbReference type="Proteomes" id="UP000769157">
    <property type="component" value="Unassembled WGS sequence"/>
</dbReference>
<evidence type="ECO:0000256" key="3">
    <source>
        <dbReference type="ARBA" id="ARBA00022833"/>
    </source>
</evidence>
<comment type="subcellular location">
    <subcellularLocation>
        <location evidence="1">Nucleus</location>
    </subcellularLocation>
</comment>
<protein>
    <recommendedName>
        <fullName evidence="7">Transcription elongation factor 1 homolog</fullName>
    </recommendedName>
</protein>
<dbReference type="InterPro" id="IPR007808">
    <property type="entry name" value="Elf1"/>
</dbReference>
<dbReference type="Gene3D" id="2.20.25.190">
    <property type="match status" value="1"/>
</dbReference>
<dbReference type="EMBL" id="JAEUBE010000199">
    <property type="protein sequence ID" value="KAH3666842.1"/>
    <property type="molecule type" value="Genomic_DNA"/>
</dbReference>
<dbReference type="OrthoDB" id="445983at2759"/>
<dbReference type="GO" id="GO:0008023">
    <property type="term" value="C:transcription elongation factor complex"/>
    <property type="evidence" value="ECO:0007669"/>
    <property type="project" value="TreeGrafter"/>
</dbReference>
<dbReference type="GO" id="GO:0000993">
    <property type="term" value="F:RNA polymerase II complex binding"/>
    <property type="evidence" value="ECO:0007669"/>
    <property type="project" value="TreeGrafter"/>
</dbReference>
<reference evidence="5" key="1">
    <citation type="journal article" date="2021" name="Open Biol.">
        <title>Shared evolutionary footprints suggest mitochondrial oxidative damage underlies multiple complex I losses in fungi.</title>
        <authorList>
            <person name="Schikora-Tamarit M.A."/>
            <person name="Marcet-Houben M."/>
            <person name="Nosek J."/>
            <person name="Gabaldon T."/>
        </authorList>
    </citation>
    <scope>NUCLEOTIDE SEQUENCE</scope>
    <source>
        <strain evidence="5">CBS6075</strain>
    </source>
</reference>
<sequence>MLSCKVCGQSFQSPINSLSQPIDIYSDWVDACEAVAERVDAKEEDDYDSLVFSSSMNVSASVTRSFTAFGSADDGGLTSGFWSSSYDRTRPLRVEIPLLVILIGDGARYDRSLRTSDRVRGLRPPSLESETTRCRFAVSEDCSPLRFLSPRLRVRLLGDVSRSSSELVSAASDGTAPSTTGSGFTTIVGTSAGSGWEVAGDTGGDSACGDGSVCSSTAASADSSVEYSGDFSGDFSGMTTIVSTEDSLSETSGSGGTKIS</sequence>
<dbReference type="PANTHER" id="PTHR20934">
    <property type="entry name" value="TRANSCRIPTION ELONGATION FACTOR 1 HOMOLOG"/>
    <property type="match status" value="1"/>
</dbReference>
<evidence type="ECO:0000256" key="1">
    <source>
        <dbReference type="ARBA" id="ARBA00004123"/>
    </source>
</evidence>
<dbReference type="InterPro" id="IPR038567">
    <property type="entry name" value="T_Elf1_sf"/>
</dbReference>